<gene>
    <name evidence="2" type="ORF">ECPE_LOCUS1501</name>
</gene>
<sequence>MSSPVFDNTVILPTPSYSTPAILPHPSEIPSPDLFEDESPPCSAQRMDERIANAFGQEWTPPPPTPAKQYQPWWNTGHQNPIPSIGSELQSLANDARSTTRAEQDCATLLRNDRAQGQKFTNLKRKARVDLIKELVETYDARTLAELKDALSYDDRLNLYAEHGPSWKETAELTCEAYVERLRKEQETTSLHEYISRNNHSRTCQKPRSTEEGCRWLDRLLAVNNIDKTRFLTQISNIMNKREQRINALVIQGPTTTGNL</sequence>
<dbReference type="InterPro" id="IPR027417">
    <property type="entry name" value="P-loop_NTPase"/>
</dbReference>
<reference evidence="4" key="1">
    <citation type="submission" date="2016-06" db="UniProtKB">
        <authorList>
            <consortium name="WormBaseParasite"/>
        </authorList>
    </citation>
    <scope>IDENTIFICATION</scope>
</reference>
<organism evidence="4">
    <name type="scientific">Echinostoma caproni</name>
    <dbReference type="NCBI Taxonomy" id="27848"/>
    <lineage>
        <taxon>Eukaryota</taxon>
        <taxon>Metazoa</taxon>
        <taxon>Spiralia</taxon>
        <taxon>Lophotrochozoa</taxon>
        <taxon>Platyhelminthes</taxon>
        <taxon>Trematoda</taxon>
        <taxon>Digenea</taxon>
        <taxon>Plagiorchiida</taxon>
        <taxon>Echinostomata</taxon>
        <taxon>Echinostomatoidea</taxon>
        <taxon>Echinostomatidae</taxon>
        <taxon>Echinostoma</taxon>
    </lineage>
</organism>
<reference evidence="2 3" key="2">
    <citation type="submission" date="2018-11" db="EMBL/GenBank/DDBJ databases">
        <authorList>
            <consortium name="Pathogen Informatics"/>
        </authorList>
    </citation>
    <scope>NUCLEOTIDE SEQUENCE [LARGE SCALE GENOMIC DNA]</scope>
    <source>
        <strain evidence="2 3">Egypt</strain>
    </source>
</reference>
<evidence type="ECO:0000313" key="4">
    <source>
        <dbReference type="WBParaSite" id="ECPE_0000150401-mRNA-1"/>
    </source>
</evidence>
<dbReference type="OrthoDB" id="6297697at2759"/>
<evidence type="ECO:0000313" key="3">
    <source>
        <dbReference type="Proteomes" id="UP000272942"/>
    </source>
</evidence>
<protein>
    <submittedName>
        <fullName evidence="4">Transposase</fullName>
    </submittedName>
</protein>
<keyword evidence="3" id="KW-1185">Reference proteome</keyword>
<name>A0A183A3G9_9TREM</name>
<evidence type="ECO:0000256" key="1">
    <source>
        <dbReference type="SAM" id="MobiDB-lite"/>
    </source>
</evidence>
<evidence type="ECO:0000313" key="2">
    <source>
        <dbReference type="EMBL" id="VDP40136.1"/>
    </source>
</evidence>
<dbReference type="AlphaFoldDB" id="A0A183A3G9"/>
<proteinExistence type="predicted"/>
<feature type="region of interest" description="Disordered" evidence="1">
    <location>
        <begin position="1"/>
        <end position="41"/>
    </location>
</feature>
<dbReference type="Gene3D" id="3.40.50.300">
    <property type="entry name" value="P-loop containing nucleotide triphosphate hydrolases"/>
    <property type="match status" value="1"/>
</dbReference>
<dbReference type="Proteomes" id="UP000272942">
    <property type="component" value="Unassembled WGS sequence"/>
</dbReference>
<dbReference type="WBParaSite" id="ECPE_0000150401-mRNA-1">
    <property type="protein sequence ID" value="ECPE_0000150401-mRNA-1"/>
    <property type="gene ID" value="ECPE_0000150401"/>
</dbReference>
<accession>A0A183A3G9</accession>
<dbReference type="EMBL" id="UZAN01010062">
    <property type="protein sequence ID" value="VDP40136.1"/>
    <property type="molecule type" value="Genomic_DNA"/>
</dbReference>